<evidence type="ECO:0000313" key="3">
    <source>
        <dbReference type="Proteomes" id="UP000594749"/>
    </source>
</evidence>
<dbReference type="Pfam" id="PF03070">
    <property type="entry name" value="TENA_THI-4"/>
    <property type="match status" value="1"/>
</dbReference>
<dbReference type="RefSeq" id="WP_025803029.1">
    <property type="nucleotide sequence ID" value="NZ_CP053842.1"/>
</dbReference>
<organism evidence="2 3">
    <name type="scientific">Campylobacter corcagiensis</name>
    <dbReference type="NCBI Taxonomy" id="1448857"/>
    <lineage>
        <taxon>Bacteria</taxon>
        <taxon>Pseudomonadati</taxon>
        <taxon>Campylobacterota</taxon>
        <taxon>Epsilonproteobacteria</taxon>
        <taxon>Campylobacterales</taxon>
        <taxon>Campylobacteraceae</taxon>
        <taxon>Campylobacter</taxon>
    </lineage>
</organism>
<dbReference type="GO" id="GO:0005829">
    <property type="term" value="C:cytosol"/>
    <property type="evidence" value="ECO:0007669"/>
    <property type="project" value="TreeGrafter"/>
</dbReference>
<dbReference type="Gene3D" id="1.20.910.10">
    <property type="entry name" value="Heme oxygenase-like"/>
    <property type="match status" value="1"/>
</dbReference>
<accession>A0A7M1LIY1</accession>
<dbReference type="InterPro" id="IPR004305">
    <property type="entry name" value="Thiaminase-2/PQQC"/>
</dbReference>
<protein>
    <submittedName>
        <fullName evidence="2">TenA family protein</fullName>
    </submittedName>
</protein>
<evidence type="ECO:0000313" key="2">
    <source>
        <dbReference type="EMBL" id="QOQ87465.1"/>
    </source>
</evidence>
<dbReference type="SUPFAM" id="SSF48613">
    <property type="entry name" value="Heme oxygenase-like"/>
    <property type="match status" value="1"/>
</dbReference>
<gene>
    <name evidence="2" type="ORF">IMC76_01195</name>
</gene>
<dbReference type="InterPro" id="IPR016084">
    <property type="entry name" value="Haem_Oase-like_multi-hlx"/>
</dbReference>
<reference evidence="2 3" key="1">
    <citation type="submission" date="2020-10" db="EMBL/GenBank/DDBJ databases">
        <title>Campylobacter and Helicobacter PacBio genomes.</title>
        <authorList>
            <person name="Lane C."/>
        </authorList>
    </citation>
    <scope>NUCLEOTIDE SEQUENCE [LARGE SCALE GENOMIC DNA]</scope>
    <source>
        <strain evidence="2 3">2016D-0077</strain>
    </source>
</reference>
<feature type="domain" description="Thiaminase-2/PQQC" evidence="1">
    <location>
        <begin position="13"/>
        <end position="199"/>
    </location>
</feature>
<sequence>MTLQGLIDKNIDVWDKFIHHEFINLIKTSKLSQDAFKDYLIQDYLFLRHFSRFFALAMYKSRDFEDMNFFFNLLENLVNLEIFHHINYCDEAGVSIDDMDKTDEGVGTIAYSRYLIDVANTYSIPEILVATAPYSIGLYDIAQELSKTSSAYKSWIDMHKNESFINTARKIEQFLNEKIADISYESEDGKVLNKVFRNACIAEAGMFTQSMERFQPKSLFSRIFGK</sequence>
<dbReference type="CDD" id="cd19367">
    <property type="entry name" value="TenA_C_ScTHI20-like"/>
    <property type="match status" value="1"/>
</dbReference>
<dbReference type="PANTHER" id="PTHR43198">
    <property type="entry name" value="BIFUNCTIONAL TH2 PROTEIN"/>
    <property type="match status" value="1"/>
</dbReference>
<dbReference type="OrthoDB" id="34166at2"/>
<proteinExistence type="predicted"/>
<dbReference type="InterPro" id="IPR050967">
    <property type="entry name" value="Thiamine_Salvage_TenA"/>
</dbReference>
<dbReference type="AlphaFoldDB" id="A0A7M1LIY1"/>
<name>A0A7M1LIY1_9BACT</name>
<evidence type="ECO:0000259" key="1">
    <source>
        <dbReference type="Pfam" id="PF03070"/>
    </source>
</evidence>
<keyword evidence="3" id="KW-1185">Reference proteome</keyword>
<dbReference type="PANTHER" id="PTHR43198:SF2">
    <property type="entry name" value="SI:CH1073-67J19.1-RELATED"/>
    <property type="match status" value="1"/>
</dbReference>
<dbReference type="EMBL" id="CP063078">
    <property type="protein sequence ID" value="QOQ87465.1"/>
    <property type="molecule type" value="Genomic_DNA"/>
</dbReference>
<dbReference type="Proteomes" id="UP000594749">
    <property type="component" value="Chromosome"/>
</dbReference>